<organism evidence="7 8">
    <name type="scientific">Ornithorhynchus anatinus</name>
    <name type="common">Duckbill platypus</name>
    <dbReference type="NCBI Taxonomy" id="9258"/>
    <lineage>
        <taxon>Eukaryota</taxon>
        <taxon>Metazoa</taxon>
        <taxon>Chordata</taxon>
        <taxon>Craniata</taxon>
        <taxon>Vertebrata</taxon>
        <taxon>Euteleostomi</taxon>
        <taxon>Mammalia</taxon>
        <taxon>Monotremata</taxon>
        <taxon>Ornithorhynchidae</taxon>
        <taxon>Ornithorhynchus</taxon>
    </lineage>
</organism>
<dbReference type="OMA" id="CACSHEL"/>
<reference evidence="7" key="3">
    <citation type="submission" date="2025-09" db="UniProtKB">
        <authorList>
            <consortium name="Ensembl"/>
        </authorList>
    </citation>
    <scope>IDENTIFICATION</scope>
    <source>
        <strain evidence="7">Glennie</strain>
    </source>
</reference>
<keyword evidence="4 6" id="KW-0472">Membrane</keyword>
<sequence length="333" mass="35779">MGGSPTAGPKVWALGDLEDTHVSLGLLGATVVLVGLLRVVTLWGLPDGDPRRRPGPRLRPFLMELLATFQLCACTHELTVQADLNPSPHFGLTLTYFFTVIHGLTLTGSFCNPCAVLQKMAMERLAVETGILRILAQMAGALLARAYMVAVWSLGLIEQHRADRHRACRNPMRTDVPEACLVEAICSFIFHSAVIQLKYIRPKLRIHLQAALITFLVFAGGSITGAVFNPALALSLHMKCFQGEFHNFAIVYWVGPTAGKRGRLPSAGKGGSRRRPPGSVSGEASEQGHATSFPGWLPQGGDVGEAAWLSGKSPGLGVRDHGFECRLCPLSAG</sequence>
<feature type="region of interest" description="Disordered" evidence="5">
    <location>
        <begin position="263"/>
        <end position="296"/>
    </location>
</feature>
<gene>
    <name evidence="7" type="primary">AQP11</name>
</gene>
<dbReference type="AlphaFoldDB" id="F6ZRR2"/>
<feature type="transmembrane region" description="Helical" evidence="6">
    <location>
        <begin position="206"/>
        <end position="228"/>
    </location>
</feature>
<evidence type="ECO:0000313" key="7">
    <source>
        <dbReference type="Ensembl" id="ENSOANP00000015652.2"/>
    </source>
</evidence>
<dbReference type="InterPro" id="IPR023266">
    <property type="entry name" value="Aquaporin_11"/>
</dbReference>
<dbReference type="Proteomes" id="UP000002279">
    <property type="component" value="Chromosome 20"/>
</dbReference>
<reference evidence="7" key="2">
    <citation type="submission" date="2025-08" db="UniProtKB">
        <authorList>
            <consortium name="Ensembl"/>
        </authorList>
    </citation>
    <scope>IDENTIFICATION</scope>
    <source>
        <strain evidence="7">Glennie</strain>
    </source>
</reference>
<dbReference type="Pfam" id="PF00230">
    <property type="entry name" value="MIP"/>
    <property type="match status" value="1"/>
</dbReference>
<evidence type="ECO:0000256" key="6">
    <source>
        <dbReference type="SAM" id="Phobius"/>
    </source>
</evidence>
<feature type="transmembrane region" description="Helical" evidence="6">
    <location>
        <begin position="131"/>
        <end position="156"/>
    </location>
</feature>
<dbReference type="PRINTS" id="PR02024">
    <property type="entry name" value="AQUAPORIN11"/>
</dbReference>
<dbReference type="eggNOG" id="ENOG502S15B">
    <property type="taxonomic scope" value="Eukaryota"/>
</dbReference>
<dbReference type="Gene3D" id="1.20.1080.10">
    <property type="entry name" value="Glycerol uptake facilitator protein"/>
    <property type="match status" value="1"/>
</dbReference>
<dbReference type="InterPro" id="IPR023271">
    <property type="entry name" value="Aquaporin-like"/>
</dbReference>
<dbReference type="STRING" id="9258.ENSOANP00000015652"/>
<feature type="transmembrane region" description="Helical" evidence="6">
    <location>
        <begin position="20"/>
        <end position="40"/>
    </location>
</feature>
<dbReference type="PANTHER" id="PTHR21191">
    <property type="entry name" value="AQUAPORIN"/>
    <property type="match status" value="1"/>
</dbReference>
<dbReference type="InterPro" id="IPR051883">
    <property type="entry name" value="AQP11/12_channel"/>
</dbReference>
<dbReference type="GeneTree" id="ENSGT00530000063816"/>
<dbReference type="Ensembl" id="ENSOANT00000015655.2">
    <property type="protein sequence ID" value="ENSOANP00000015652.2"/>
    <property type="gene ID" value="ENSOANG00000009868.2"/>
</dbReference>
<dbReference type="GO" id="GO:0016020">
    <property type="term" value="C:membrane"/>
    <property type="evidence" value="ECO:0007669"/>
    <property type="project" value="UniProtKB-SubCell"/>
</dbReference>
<evidence type="ECO:0000256" key="3">
    <source>
        <dbReference type="ARBA" id="ARBA00022989"/>
    </source>
</evidence>
<dbReference type="HOGENOM" id="CLU_074449_0_0_1"/>
<evidence type="ECO:0000313" key="8">
    <source>
        <dbReference type="Proteomes" id="UP000002279"/>
    </source>
</evidence>
<reference evidence="7 8" key="1">
    <citation type="journal article" date="2008" name="Nature">
        <title>Genome analysis of the platypus reveals unique signatures of evolution.</title>
        <authorList>
            <person name="Warren W.C."/>
            <person name="Hillier L.W."/>
            <person name="Marshall Graves J.A."/>
            <person name="Birney E."/>
            <person name="Ponting C.P."/>
            <person name="Grutzner F."/>
            <person name="Belov K."/>
            <person name="Miller W."/>
            <person name="Clarke L."/>
            <person name="Chinwalla A.T."/>
            <person name="Yang S.P."/>
            <person name="Heger A."/>
            <person name="Locke D.P."/>
            <person name="Miethke P."/>
            <person name="Waters P.D."/>
            <person name="Veyrunes F."/>
            <person name="Fulton L."/>
            <person name="Fulton B."/>
            <person name="Graves T."/>
            <person name="Wallis J."/>
            <person name="Puente X.S."/>
            <person name="Lopez-Otin C."/>
            <person name="Ordonez G.R."/>
            <person name="Eichler E.E."/>
            <person name="Chen L."/>
            <person name="Cheng Z."/>
            <person name="Deakin J.E."/>
            <person name="Alsop A."/>
            <person name="Thompson K."/>
            <person name="Kirby P."/>
            <person name="Papenfuss A.T."/>
            <person name="Wakefield M.J."/>
            <person name="Olender T."/>
            <person name="Lancet D."/>
            <person name="Huttley G.A."/>
            <person name="Smit A.F."/>
            <person name="Pask A."/>
            <person name="Temple-Smith P."/>
            <person name="Batzer M.A."/>
            <person name="Walker J.A."/>
            <person name="Konkel M.K."/>
            <person name="Harris R.S."/>
            <person name="Whittington C.M."/>
            <person name="Wong E.S."/>
            <person name="Gemmell N.J."/>
            <person name="Buschiazzo E."/>
            <person name="Vargas Jentzsch I.M."/>
            <person name="Merkel A."/>
            <person name="Schmitz J."/>
            <person name="Zemann A."/>
            <person name="Churakov G."/>
            <person name="Kriegs J.O."/>
            <person name="Brosius J."/>
            <person name="Murchison E.P."/>
            <person name="Sachidanandam R."/>
            <person name="Smith C."/>
            <person name="Hannon G.J."/>
            <person name="Tsend-Ayush E."/>
            <person name="McMillan D."/>
            <person name="Attenborough R."/>
            <person name="Rens W."/>
            <person name="Ferguson-Smith M."/>
            <person name="Lefevre C.M."/>
            <person name="Sharp J.A."/>
            <person name="Nicholas K.R."/>
            <person name="Ray D.A."/>
            <person name="Kube M."/>
            <person name="Reinhardt R."/>
            <person name="Pringle T.H."/>
            <person name="Taylor J."/>
            <person name="Jones R.C."/>
            <person name="Nixon B."/>
            <person name="Dacheux J.L."/>
            <person name="Niwa H."/>
            <person name="Sekita Y."/>
            <person name="Huang X."/>
            <person name="Stark A."/>
            <person name="Kheradpour P."/>
            <person name="Kellis M."/>
            <person name="Flicek P."/>
            <person name="Chen Y."/>
            <person name="Webber C."/>
            <person name="Hardison R."/>
            <person name="Nelson J."/>
            <person name="Hallsworth-Pepin K."/>
            <person name="Delehaunty K."/>
            <person name="Markovic C."/>
            <person name="Minx P."/>
            <person name="Feng Y."/>
            <person name="Kremitzki C."/>
            <person name="Mitreva M."/>
            <person name="Glasscock J."/>
            <person name="Wylie T."/>
            <person name="Wohldmann P."/>
            <person name="Thiru P."/>
            <person name="Nhan M.N."/>
            <person name="Pohl C.S."/>
            <person name="Smith S.M."/>
            <person name="Hou S."/>
            <person name="Nefedov M."/>
            <person name="de Jong P.J."/>
            <person name="Renfree M.B."/>
            <person name="Mardis E.R."/>
            <person name="Wilson R.K."/>
        </authorList>
    </citation>
    <scope>NUCLEOTIDE SEQUENCE [LARGE SCALE GENOMIC DNA]</scope>
    <source>
        <strain evidence="7 8">Glennie</strain>
    </source>
</reference>
<dbReference type="Bgee" id="ENSOANG00000009868">
    <property type="expression patterns" value="Expressed in testis and 7 other cell types or tissues"/>
</dbReference>
<keyword evidence="2 6" id="KW-0812">Transmembrane</keyword>
<dbReference type="SUPFAM" id="SSF81338">
    <property type="entry name" value="Aquaporin-like"/>
    <property type="match status" value="1"/>
</dbReference>
<accession>F6ZRR2</accession>
<name>F6ZRR2_ORNAN</name>
<dbReference type="InterPro" id="IPR000425">
    <property type="entry name" value="MIP"/>
</dbReference>
<evidence type="ECO:0000256" key="2">
    <source>
        <dbReference type="ARBA" id="ARBA00022692"/>
    </source>
</evidence>
<feature type="transmembrane region" description="Helical" evidence="6">
    <location>
        <begin position="90"/>
        <end position="111"/>
    </location>
</feature>
<evidence type="ECO:0000256" key="4">
    <source>
        <dbReference type="ARBA" id="ARBA00023136"/>
    </source>
</evidence>
<dbReference type="FunCoup" id="F6ZRR2">
    <property type="interactions" value="1011"/>
</dbReference>
<keyword evidence="3 6" id="KW-1133">Transmembrane helix</keyword>
<dbReference type="InParanoid" id="F6ZRR2"/>
<keyword evidence="8" id="KW-1185">Reference proteome</keyword>
<evidence type="ECO:0000256" key="1">
    <source>
        <dbReference type="ARBA" id="ARBA00004141"/>
    </source>
</evidence>
<evidence type="ECO:0000256" key="5">
    <source>
        <dbReference type="SAM" id="MobiDB-lite"/>
    </source>
</evidence>
<dbReference type="GO" id="GO:0015267">
    <property type="term" value="F:channel activity"/>
    <property type="evidence" value="ECO:0000318"/>
    <property type="project" value="GO_Central"/>
</dbReference>
<proteinExistence type="predicted"/>
<protein>
    <submittedName>
        <fullName evidence="7">Aquaporin 11</fullName>
    </submittedName>
</protein>
<dbReference type="PANTHER" id="PTHR21191:SF7">
    <property type="entry name" value="AQUAPORIN-11"/>
    <property type="match status" value="1"/>
</dbReference>
<dbReference type="GO" id="GO:0005737">
    <property type="term" value="C:cytoplasm"/>
    <property type="evidence" value="ECO:0000318"/>
    <property type="project" value="GO_Central"/>
</dbReference>
<comment type="subcellular location">
    <subcellularLocation>
        <location evidence="1">Membrane</location>
        <topology evidence="1">Multi-pass membrane protein</topology>
    </subcellularLocation>
</comment>